<keyword evidence="1" id="KW-0472">Membrane</keyword>
<dbReference type="RefSeq" id="WP_120403269.1">
    <property type="nucleotide sequence ID" value="NZ_RAXV01000030.1"/>
</dbReference>
<gene>
    <name evidence="2" type="ORF">D7V32_12955</name>
</gene>
<dbReference type="OrthoDB" id="6400860at2"/>
<organism evidence="2 3">
    <name type="scientific">Acinetobacter tianfuensis</name>
    <dbReference type="NCBI Taxonomy" id="2419603"/>
    <lineage>
        <taxon>Bacteria</taxon>
        <taxon>Pseudomonadati</taxon>
        <taxon>Pseudomonadota</taxon>
        <taxon>Gammaproteobacteria</taxon>
        <taxon>Moraxellales</taxon>
        <taxon>Moraxellaceae</taxon>
        <taxon>Acinetobacter</taxon>
    </lineage>
</organism>
<comment type="caution">
    <text evidence="2">The sequence shown here is derived from an EMBL/GenBank/DDBJ whole genome shotgun (WGS) entry which is preliminary data.</text>
</comment>
<name>A0A3A8E536_9GAMM</name>
<protein>
    <recommendedName>
        <fullName evidence="4">SMODS-associating 2TM beta-strand rich effector domain-containing protein</fullName>
    </recommendedName>
</protein>
<dbReference type="Proteomes" id="UP000282388">
    <property type="component" value="Unassembled WGS sequence"/>
</dbReference>
<keyword evidence="3" id="KW-1185">Reference proteome</keyword>
<reference evidence="2 3" key="1">
    <citation type="submission" date="2018-09" db="EMBL/GenBank/DDBJ databases">
        <title>The draft genome of Acinetobacter spp. strains.</title>
        <authorList>
            <person name="Qin J."/>
            <person name="Feng Y."/>
            <person name="Zong Z."/>
        </authorList>
    </citation>
    <scope>NUCLEOTIDE SEQUENCE [LARGE SCALE GENOMIC DNA]</scope>
    <source>
        <strain evidence="2 3">WCHAc060012</strain>
    </source>
</reference>
<keyword evidence="1" id="KW-1133">Transmembrane helix</keyword>
<proteinExistence type="predicted"/>
<evidence type="ECO:0008006" key="4">
    <source>
        <dbReference type="Google" id="ProtNLM"/>
    </source>
</evidence>
<evidence type="ECO:0000313" key="3">
    <source>
        <dbReference type="Proteomes" id="UP000282388"/>
    </source>
</evidence>
<dbReference type="AlphaFoldDB" id="A0A3A8E536"/>
<accession>A0A3A8E536</accession>
<sequence length="203" mass="23490">MNFDSKNILLYLTEDFAFGDIWEAVLAAIIIAFLFFLIREKLFGIPDFSGQWYLRSKTDETAYNPYKNMELQHNLFLRLEGSNIRGASEKVYEDSSYGKRATHSRHILKYTGKHRARAQIEGSIQKNIFGPDILTIHATEYGEKRQSTIYCRFELKKFFFFISNRKAIMFDGDFYSMVADQRGSVCLSKVPFNQSIAGIKGKV</sequence>
<evidence type="ECO:0000256" key="1">
    <source>
        <dbReference type="SAM" id="Phobius"/>
    </source>
</evidence>
<dbReference type="EMBL" id="RAXV01000030">
    <property type="protein sequence ID" value="RKG29957.1"/>
    <property type="molecule type" value="Genomic_DNA"/>
</dbReference>
<evidence type="ECO:0000313" key="2">
    <source>
        <dbReference type="EMBL" id="RKG29957.1"/>
    </source>
</evidence>
<keyword evidence="1" id="KW-0812">Transmembrane</keyword>
<feature type="transmembrane region" description="Helical" evidence="1">
    <location>
        <begin position="20"/>
        <end position="38"/>
    </location>
</feature>